<feature type="compositionally biased region" description="Low complexity" evidence="1">
    <location>
        <begin position="277"/>
        <end position="288"/>
    </location>
</feature>
<dbReference type="WBParaSite" id="jg7657">
    <property type="protein sequence ID" value="jg7657"/>
    <property type="gene ID" value="jg7657"/>
</dbReference>
<sequence>MVTDSELTIDCFEEKTNVRVLANSPAINVKVGQFSRISTNLSETGGVLRVQNTSVSEDLAVESIDILSLASQLFIDEVVATNSSSSVLIQALQSQLALKTNASQAKLTSARQAIEILGVNHSIPAPLFQPSQLAPSEEMDRAFSNIGPYATQSPGQTTNNSQSFDSKAEIPVNQLPDVLTGASPSLPLPTPTTFTINSTNFFHVTVDPNAMERVTAVDSAGGISSTTFPLPDPSLLHSNVQEDGEVIHVENGWTRTTKADNFVIGQYENGNNINEHGSTPTTTGSSESMATSDSTFFPIFATISAIDVQAVINDTGEEEGTIQDSAEQQPPGKLRRLRHLTVGSPPHNNQQSSNSKLLVELKVKVTQPINLSPEDLKLKLERHLNTVANSALNSPGIDNHPMTIIEVMDAHLASDFSNSSTYPTLIIHLMVQTGSMQNFPAIVEQLNQLDELVLDEELGNRIFSDMRVKRRSPAIYSILQSFAFIPAGILIISVSFAIVFWAVGAKSLFYKIFVRSIRSYRNRRRVQSIRSEVDSRKTAVDGNTPQICIKLCKSKLETQRQQSMVDERVHQLENTKFSIASVPDQPSNTRQLSVAVVSPTYQMQLRLEGAEVMVIDSELTIDCFEEKTNVRVLANSPAINVKVGQFSRISTNLSETGGVLRVQNTGVSEDLAVESIDILSLASQLFIDEIVATKISSFTIGMIKKITQKTS</sequence>
<name>A0A915EPU0_9BILA</name>
<keyword evidence="3" id="KW-1185">Reference proteome</keyword>
<organism evidence="3 4">
    <name type="scientific">Ditylenchus dipsaci</name>
    <dbReference type="NCBI Taxonomy" id="166011"/>
    <lineage>
        <taxon>Eukaryota</taxon>
        <taxon>Metazoa</taxon>
        <taxon>Ecdysozoa</taxon>
        <taxon>Nematoda</taxon>
        <taxon>Chromadorea</taxon>
        <taxon>Rhabditida</taxon>
        <taxon>Tylenchina</taxon>
        <taxon>Tylenchomorpha</taxon>
        <taxon>Sphaerularioidea</taxon>
        <taxon>Anguinidae</taxon>
        <taxon>Anguininae</taxon>
        <taxon>Ditylenchus</taxon>
    </lineage>
</organism>
<dbReference type="Proteomes" id="UP000887574">
    <property type="component" value="Unplaced"/>
</dbReference>
<feature type="transmembrane region" description="Helical" evidence="2">
    <location>
        <begin position="474"/>
        <end position="503"/>
    </location>
</feature>
<keyword evidence="2" id="KW-1133">Transmembrane helix</keyword>
<proteinExistence type="predicted"/>
<accession>A0A915EPU0</accession>
<evidence type="ECO:0000256" key="1">
    <source>
        <dbReference type="SAM" id="MobiDB-lite"/>
    </source>
</evidence>
<feature type="region of interest" description="Disordered" evidence="1">
    <location>
        <begin position="268"/>
        <end position="290"/>
    </location>
</feature>
<evidence type="ECO:0000313" key="4">
    <source>
        <dbReference type="WBParaSite" id="jg7657"/>
    </source>
</evidence>
<protein>
    <submittedName>
        <fullName evidence="4">Uncharacterized protein</fullName>
    </submittedName>
</protein>
<evidence type="ECO:0000256" key="2">
    <source>
        <dbReference type="SAM" id="Phobius"/>
    </source>
</evidence>
<keyword evidence="2" id="KW-0812">Transmembrane</keyword>
<dbReference type="AlphaFoldDB" id="A0A915EPU0"/>
<evidence type="ECO:0000313" key="3">
    <source>
        <dbReference type="Proteomes" id="UP000887574"/>
    </source>
</evidence>
<keyword evidence="2" id="KW-0472">Membrane</keyword>
<reference evidence="4" key="1">
    <citation type="submission" date="2022-11" db="UniProtKB">
        <authorList>
            <consortium name="WormBaseParasite"/>
        </authorList>
    </citation>
    <scope>IDENTIFICATION</scope>
</reference>